<comment type="subunit">
    <text evidence="8">Homodimer.</text>
</comment>
<dbReference type="HAMAP" id="MF_00917">
    <property type="entry name" value="QueE"/>
    <property type="match status" value="1"/>
</dbReference>
<keyword evidence="5 8" id="KW-0408">Iron</keyword>
<keyword evidence="1 8" id="KW-0004">4Fe-4S</keyword>
<feature type="binding site" evidence="8">
    <location>
        <begin position="17"/>
        <end position="19"/>
    </location>
    <ligand>
        <name>substrate</name>
    </ligand>
</feature>
<comment type="cofactor">
    <cofactor evidence="8">
        <name>Mg(2+)</name>
        <dbReference type="ChEBI" id="CHEBI:18420"/>
    </cofactor>
</comment>
<dbReference type="SUPFAM" id="SSF102114">
    <property type="entry name" value="Radical SAM enzymes"/>
    <property type="match status" value="1"/>
</dbReference>
<evidence type="ECO:0000256" key="1">
    <source>
        <dbReference type="ARBA" id="ARBA00022485"/>
    </source>
</evidence>
<keyword evidence="11" id="KW-1185">Reference proteome</keyword>
<comment type="caution">
    <text evidence="10">The sequence shown here is derived from an EMBL/GenBank/DDBJ whole genome shotgun (WGS) entry which is preliminary data.</text>
</comment>
<comment type="catalytic activity">
    <reaction evidence="8">
        <text>6-carboxy-5,6,7,8-tetrahydropterin + H(+) = 7-carboxy-7-carbaguanine + NH4(+)</text>
        <dbReference type="Rhea" id="RHEA:27974"/>
        <dbReference type="ChEBI" id="CHEBI:15378"/>
        <dbReference type="ChEBI" id="CHEBI:28938"/>
        <dbReference type="ChEBI" id="CHEBI:61032"/>
        <dbReference type="ChEBI" id="CHEBI:61036"/>
        <dbReference type="EC" id="4.3.99.3"/>
    </reaction>
</comment>
<feature type="binding site" evidence="8">
    <location>
        <position position="32"/>
    </location>
    <ligand>
        <name>substrate</name>
    </ligand>
</feature>
<keyword evidence="8" id="KW-0671">Queuosine biosynthesis</keyword>
<evidence type="ECO:0000256" key="8">
    <source>
        <dbReference type="HAMAP-Rule" id="MF_00917"/>
    </source>
</evidence>
<dbReference type="RefSeq" id="WP_182837544.1">
    <property type="nucleotide sequence ID" value="NZ_BAAABQ010000059.1"/>
</dbReference>
<comment type="function">
    <text evidence="8">Catalyzes the complex heterocyclic radical-mediated conversion of 6-carboxy-5,6,7,8-tetrahydropterin (CPH4) to 7-carboxy-7-deazaguanine (CDG), a step common to the biosynthetic pathways of all 7-deazapurine-containing compounds.</text>
</comment>
<gene>
    <name evidence="8" type="primary">queE</name>
    <name evidence="10" type="ORF">BC739_003127</name>
</gene>
<dbReference type="InterPro" id="IPR013785">
    <property type="entry name" value="Aldolase_TIM"/>
</dbReference>
<protein>
    <recommendedName>
        <fullName evidence="8">7-carboxy-7-deazaguanine synthase</fullName>
        <shortName evidence="8">CDG synthase</shortName>
        <ecNumber evidence="8">4.3.99.3</ecNumber>
    </recommendedName>
    <alternativeName>
        <fullName evidence="8">Queuosine biosynthesis protein QueE</fullName>
    </alternativeName>
</protein>
<comment type="caution">
    <text evidence="8">Lacks conserved residue(s) required for the propagation of feature annotation.</text>
</comment>
<dbReference type="PANTHER" id="PTHR42836">
    <property type="entry name" value="7-CARBOXY-7-DEAZAGUANINE SYNTHASE"/>
    <property type="match status" value="1"/>
</dbReference>
<dbReference type="EC" id="4.3.99.3" evidence="8"/>
<dbReference type="Pfam" id="PF04055">
    <property type="entry name" value="Radical_SAM"/>
    <property type="match status" value="1"/>
</dbReference>
<feature type="binding site" evidence="8">
    <location>
        <position position="43"/>
    </location>
    <ligand>
        <name>[4Fe-4S] cluster</name>
        <dbReference type="ChEBI" id="CHEBI:49883"/>
        <note>4Fe-4S-S-AdoMet</note>
    </ligand>
</feature>
<dbReference type="PROSITE" id="PS51918">
    <property type="entry name" value="RADICAL_SAM"/>
    <property type="match status" value="1"/>
</dbReference>
<evidence type="ECO:0000256" key="4">
    <source>
        <dbReference type="ARBA" id="ARBA00022842"/>
    </source>
</evidence>
<feature type="domain" description="Radical SAM core" evidence="9">
    <location>
        <begin position="23"/>
        <end position="233"/>
    </location>
</feature>
<accession>A0ABR6BGC0</accession>
<keyword evidence="6 8" id="KW-0411">Iron-sulfur</keyword>
<evidence type="ECO:0000256" key="3">
    <source>
        <dbReference type="ARBA" id="ARBA00022723"/>
    </source>
</evidence>
<evidence type="ECO:0000256" key="6">
    <source>
        <dbReference type="ARBA" id="ARBA00023014"/>
    </source>
</evidence>
<dbReference type="SFLD" id="SFLDS00029">
    <property type="entry name" value="Radical_SAM"/>
    <property type="match status" value="1"/>
</dbReference>
<feature type="binding site" evidence="8">
    <location>
        <position position="86"/>
    </location>
    <ligand>
        <name>S-adenosyl-L-methionine</name>
        <dbReference type="ChEBI" id="CHEBI:59789"/>
    </ligand>
</feature>
<feature type="binding site" evidence="8">
    <location>
        <position position="45"/>
    </location>
    <ligand>
        <name>Mg(2+)</name>
        <dbReference type="ChEBI" id="CHEBI:18420"/>
    </ligand>
</feature>
<dbReference type="InterPro" id="IPR007197">
    <property type="entry name" value="rSAM"/>
</dbReference>
<comment type="similarity">
    <text evidence="8">Belongs to the radical SAM superfamily. 7-carboxy-7-deazaguanine synthase family.</text>
</comment>
<keyword evidence="4 8" id="KW-0460">Magnesium</keyword>
<dbReference type="PANTHER" id="PTHR42836:SF1">
    <property type="entry name" value="7-CARBOXY-7-DEAZAGUANINE SYNTHASE"/>
    <property type="match status" value="1"/>
</dbReference>
<keyword evidence="7 8" id="KW-0456">Lyase</keyword>
<feature type="binding site" evidence="8">
    <location>
        <position position="40"/>
    </location>
    <ligand>
        <name>[4Fe-4S] cluster</name>
        <dbReference type="ChEBI" id="CHEBI:49883"/>
        <note>4Fe-4S-S-AdoMet</note>
    </ligand>
</feature>
<evidence type="ECO:0000256" key="7">
    <source>
        <dbReference type="ARBA" id="ARBA00023239"/>
    </source>
</evidence>
<keyword evidence="2 8" id="KW-0949">S-adenosyl-L-methionine</keyword>
<keyword evidence="3 8" id="KW-0479">Metal-binding</keyword>
<proteinExistence type="inferred from homology"/>
<comment type="pathway">
    <text evidence="8">Purine metabolism; 7-cyano-7-deazaguanine biosynthesis.</text>
</comment>
<evidence type="ECO:0000313" key="10">
    <source>
        <dbReference type="EMBL" id="MBA8925928.1"/>
    </source>
</evidence>
<dbReference type="InterPro" id="IPR058240">
    <property type="entry name" value="rSAM_sf"/>
</dbReference>
<feature type="binding site" evidence="8">
    <location>
        <position position="84"/>
    </location>
    <ligand>
        <name>substrate</name>
    </ligand>
</feature>
<evidence type="ECO:0000259" key="9">
    <source>
        <dbReference type="PROSITE" id="PS51918"/>
    </source>
</evidence>
<organism evidence="10 11">
    <name type="scientific">Kutzneria viridogrisea</name>
    <dbReference type="NCBI Taxonomy" id="47990"/>
    <lineage>
        <taxon>Bacteria</taxon>
        <taxon>Bacillati</taxon>
        <taxon>Actinomycetota</taxon>
        <taxon>Actinomycetes</taxon>
        <taxon>Pseudonocardiales</taxon>
        <taxon>Pseudonocardiaceae</taxon>
        <taxon>Kutzneria</taxon>
    </lineage>
</organism>
<dbReference type="Gene3D" id="3.20.20.70">
    <property type="entry name" value="Aldolase class I"/>
    <property type="match status" value="1"/>
</dbReference>
<feature type="binding site" evidence="8">
    <location>
        <begin position="134"/>
        <end position="136"/>
    </location>
    <ligand>
        <name>S-adenosyl-L-methionine</name>
        <dbReference type="ChEBI" id="CHEBI:59789"/>
    </ligand>
</feature>
<comment type="cofactor">
    <cofactor evidence="8">
        <name>S-adenosyl-L-methionine</name>
        <dbReference type="ChEBI" id="CHEBI:59789"/>
    </cofactor>
    <text evidence="8">Binds 1 S-adenosyl-L-methionine per subunit.</text>
</comment>
<evidence type="ECO:0000256" key="5">
    <source>
        <dbReference type="ARBA" id="ARBA00023004"/>
    </source>
</evidence>
<dbReference type="PIRSF" id="PIRSF000370">
    <property type="entry name" value="QueE"/>
    <property type="match status" value="1"/>
</dbReference>
<dbReference type="InterPro" id="IPR024924">
    <property type="entry name" value="7-CO-7-deazaguanine_synth-like"/>
</dbReference>
<comment type="cofactor">
    <cofactor evidence="8">
        <name>[4Fe-4S] cluster</name>
        <dbReference type="ChEBI" id="CHEBI:49883"/>
    </cofactor>
    <text evidence="8">Binds 1 [4Fe-4S] cluster. The cluster is coordinated with 3 cysteines and an exchangeable S-adenosyl-L-methionine.</text>
</comment>
<dbReference type="EMBL" id="JACJID010000002">
    <property type="protein sequence ID" value="MBA8925928.1"/>
    <property type="molecule type" value="Genomic_DNA"/>
</dbReference>
<evidence type="ECO:0000256" key="2">
    <source>
        <dbReference type="ARBA" id="ARBA00022691"/>
    </source>
</evidence>
<sequence>MSDGATLPVAEVFGPTVQGEGPAAGTLATFIRLSGCNLSCGWCDTPYTWDATRYDLRATTRHVTPRDLAEQALAVTPGGIVVVTGGEPLLQQDRPPWAELLRELAAARPVHIETNGTLVPNSVTLAAASCIVVSPKLPNAGGHRGHQDPAMPPAWREIITDTVHLKVVCHGADDVRQAVTLAESLGCPPARVWVMPEGRDQTTLASRWPVIADAAARHGINATHRLHVLAWGDARGH</sequence>
<feature type="binding site" evidence="8">
    <location>
        <position position="36"/>
    </location>
    <ligand>
        <name>[4Fe-4S] cluster</name>
        <dbReference type="ChEBI" id="CHEBI:49883"/>
        <note>4Fe-4S-S-AdoMet</note>
    </ligand>
</feature>
<evidence type="ECO:0000313" key="11">
    <source>
        <dbReference type="Proteomes" id="UP000517916"/>
    </source>
</evidence>
<dbReference type="CDD" id="cd01335">
    <property type="entry name" value="Radical_SAM"/>
    <property type="match status" value="1"/>
</dbReference>
<name>A0ABR6BGC0_9PSEU</name>
<feature type="binding site" evidence="8">
    <location>
        <begin position="42"/>
        <end position="44"/>
    </location>
    <ligand>
        <name>S-adenosyl-L-methionine</name>
        <dbReference type="ChEBI" id="CHEBI:59789"/>
    </ligand>
</feature>
<dbReference type="Proteomes" id="UP000517916">
    <property type="component" value="Unassembled WGS sequence"/>
</dbReference>
<reference evidence="10 11" key="1">
    <citation type="submission" date="2020-08" db="EMBL/GenBank/DDBJ databases">
        <title>Genomic Encyclopedia of Archaeal and Bacterial Type Strains, Phase II (KMG-II): from individual species to whole genera.</title>
        <authorList>
            <person name="Goeker M."/>
        </authorList>
    </citation>
    <scope>NUCLEOTIDE SEQUENCE [LARGE SCALE GENOMIC DNA]</scope>
    <source>
        <strain evidence="10 11">DSM 43850</strain>
    </source>
</reference>